<keyword evidence="8 12" id="KW-0413">Isomerase</keyword>
<accession>K2NLX5</accession>
<evidence type="ECO:0000256" key="2">
    <source>
        <dbReference type="ARBA" id="ARBA00007656"/>
    </source>
</evidence>
<proteinExistence type="inferred from homology"/>
<dbReference type="Proteomes" id="UP000007374">
    <property type="component" value="Unassembled WGS sequence"/>
</dbReference>
<name>K2NLX5_9HYPH</name>
<feature type="signal peptide" evidence="10">
    <location>
        <begin position="1"/>
        <end position="29"/>
    </location>
</feature>
<evidence type="ECO:0000256" key="5">
    <source>
        <dbReference type="ARBA" id="ARBA00023110"/>
    </source>
</evidence>
<dbReference type="SUPFAM" id="SSF109998">
    <property type="entry name" value="Triger factor/SurA peptide-binding domain-like"/>
    <property type="match status" value="1"/>
</dbReference>
<evidence type="ECO:0000259" key="11">
    <source>
        <dbReference type="PROSITE" id="PS50198"/>
    </source>
</evidence>
<feature type="region of interest" description="Disordered" evidence="9">
    <location>
        <begin position="279"/>
        <end position="306"/>
    </location>
</feature>
<evidence type="ECO:0000313" key="13">
    <source>
        <dbReference type="Proteomes" id="UP000007374"/>
    </source>
</evidence>
<dbReference type="InterPro" id="IPR000297">
    <property type="entry name" value="PPIase_PpiC"/>
</dbReference>
<evidence type="ECO:0000256" key="6">
    <source>
        <dbReference type="ARBA" id="ARBA00030642"/>
    </source>
</evidence>
<evidence type="ECO:0000256" key="10">
    <source>
        <dbReference type="SAM" id="SignalP"/>
    </source>
</evidence>
<evidence type="ECO:0000256" key="7">
    <source>
        <dbReference type="ARBA" id="ARBA00031484"/>
    </source>
</evidence>
<dbReference type="OrthoDB" id="14196at2"/>
<feature type="chain" id="PRO_5003864667" description="Parvulin-like PPIase" evidence="10">
    <location>
        <begin position="30"/>
        <end position="306"/>
    </location>
</feature>
<evidence type="ECO:0000256" key="1">
    <source>
        <dbReference type="ARBA" id="ARBA00000971"/>
    </source>
</evidence>
<dbReference type="Pfam" id="PF13616">
    <property type="entry name" value="Rotamase_3"/>
    <property type="match status" value="1"/>
</dbReference>
<dbReference type="PANTHER" id="PTHR47245">
    <property type="entry name" value="PEPTIDYLPROLYL ISOMERASE"/>
    <property type="match status" value="1"/>
</dbReference>
<dbReference type="Gene3D" id="1.10.8.1040">
    <property type="match status" value="1"/>
</dbReference>
<evidence type="ECO:0000256" key="9">
    <source>
        <dbReference type="SAM" id="MobiDB-lite"/>
    </source>
</evidence>
<dbReference type="PATRIC" id="fig|1231190.3.peg.4372"/>
<evidence type="ECO:0000256" key="4">
    <source>
        <dbReference type="ARBA" id="ARBA00018370"/>
    </source>
</evidence>
<organism evidence="12 13">
    <name type="scientific">Nitratireductor indicus C115</name>
    <dbReference type="NCBI Taxonomy" id="1231190"/>
    <lineage>
        <taxon>Bacteria</taxon>
        <taxon>Pseudomonadati</taxon>
        <taxon>Pseudomonadota</taxon>
        <taxon>Alphaproteobacteria</taxon>
        <taxon>Hyphomicrobiales</taxon>
        <taxon>Phyllobacteriaceae</taxon>
        <taxon>Nitratireductor</taxon>
    </lineage>
</organism>
<dbReference type="Gene3D" id="3.10.50.40">
    <property type="match status" value="1"/>
</dbReference>
<dbReference type="InterPro" id="IPR050245">
    <property type="entry name" value="PrsA_foldase"/>
</dbReference>
<feature type="compositionally biased region" description="Acidic residues" evidence="9">
    <location>
        <begin position="291"/>
        <end position="300"/>
    </location>
</feature>
<evidence type="ECO:0000256" key="3">
    <source>
        <dbReference type="ARBA" id="ARBA00013194"/>
    </source>
</evidence>
<dbReference type="InterPro" id="IPR027304">
    <property type="entry name" value="Trigger_fact/SurA_dom_sf"/>
</dbReference>
<evidence type="ECO:0000256" key="8">
    <source>
        <dbReference type="PROSITE-ProRule" id="PRU00278"/>
    </source>
</evidence>
<dbReference type="PANTHER" id="PTHR47245:SF2">
    <property type="entry name" value="PEPTIDYL-PROLYL CIS-TRANS ISOMERASE HP_0175-RELATED"/>
    <property type="match status" value="1"/>
</dbReference>
<dbReference type="EMBL" id="AMSI01000018">
    <property type="protein sequence ID" value="EKF40445.1"/>
    <property type="molecule type" value="Genomic_DNA"/>
</dbReference>
<keyword evidence="10" id="KW-0732">Signal</keyword>
<comment type="catalytic activity">
    <reaction evidence="1">
        <text>[protein]-peptidylproline (omega=180) = [protein]-peptidylproline (omega=0)</text>
        <dbReference type="Rhea" id="RHEA:16237"/>
        <dbReference type="Rhea" id="RHEA-COMP:10747"/>
        <dbReference type="Rhea" id="RHEA-COMP:10748"/>
        <dbReference type="ChEBI" id="CHEBI:83833"/>
        <dbReference type="ChEBI" id="CHEBI:83834"/>
        <dbReference type="EC" id="5.2.1.8"/>
    </reaction>
</comment>
<dbReference type="AlphaFoldDB" id="K2NLX5"/>
<protein>
    <recommendedName>
        <fullName evidence="4">Parvulin-like PPIase</fullName>
        <ecNumber evidence="3">5.2.1.8</ecNumber>
    </recommendedName>
    <alternativeName>
        <fullName evidence="6">Peptidyl-prolyl cis-trans isomerase plp</fullName>
    </alternativeName>
    <alternativeName>
        <fullName evidence="7">Rotamase plp</fullName>
    </alternativeName>
</protein>
<dbReference type="RefSeq" id="WP_009452453.1">
    <property type="nucleotide sequence ID" value="NZ_AMSI01000018.1"/>
</dbReference>
<evidence type="ECO:0000313" key="12">
    <source>
        <dbReference type="EMBL" id="EKF40445.1"/>
    </source>
</evidence>
<dbReference type="eggNOG" id="COG0760">
    <property type="taxonomic scope" value="Bacteria"/>
</dbReference>
<keyword evidence="13" id="KW-1185">Reference proteome</keyword>
<comment type="caution">
    <text evidence="12">The sequence shown here is derived from an EMBL/GenBank/DDBJ whole genome shotgun (WGS) entry which is preliminary data.</text>
</comment>
<dbReference type="EC" id="5.2.1.8" evidence="3"/>
<feature type="compositionally biased region" description="Basic and acidic residues" evidence="9">
    <location>
        <begin position="279"/>
        <end position="289"/>
    </location>
</feature>
<comment type="similarity">
    <text evidence="2">Belongs to the PpiC/parvulin rotamase family.</text>
</comment>
<dbReference type="SUPFAM" id="SSF54534">
    <property type="entry name" value="FKBP-like"/>
    <property type="match status" value="1"/>
</dbReference>
<dbReference type="GO" id="GO:0003755">
    <property type="term" value="F:peptidyl-prolyl cis-trans isomerase activity"/>
    <property type="evidence" value="ECO:0007669"/>
    <property type="project" value="UniProtKB-KW"/>
</dbReference>
<dbReference type="STRING" id="721133.SAMN05216176_11430"/>
<dbReference type="PROSITE" id="PS50198">
    <property type="entry name" value="PPIC_PPIASE_2"/>
    <property type="match status" value="1"/>
</dbReference>
<feature type="domain" description="PpiC" evidence="11">
    <location>
        <begin position="140"/>
        <end position="230"/>
    </location>
</feature>
<dbReference type="InterPro" id="IPR046357">
    <property type="entry name" value="PPIase_dom_sf"/>
</dbReference>
<gene>
    <name evidence="12" type="ORF">NA8A_21142</name>
</gene>
<reference evidence="12 13" key="1">
    <citation type="journal article" date="2012" name="J. Bacteriol.">
        <title>Genome Sequence of Nitratireductor indicus Type Strain C115.</title>
        <authorList>
            <person name="Lai Q."/>
            <person name="Li G."/>
            <person name="Yu Z."/>
            <person name="Shao Z."/>
        </authorList>
    </citation>
    <scope>NUCLEOTIDE SEQUENCE [LARGE SCALE GENOMIC DNA]</scope>
    <source>
        <strain evidence="12 13">C115</strain>
    </source>
</reference>
<keyword evidence="5 8" id="KW-0697">Rotamase</keyword>
<sequence length="306" mass="33150">MLKSFRRFLAIQVGAGLTLVAAGVMSATAADTDVLATVNGLEITEGDLAVAAGEYGAQFGGLQGDQQRAALLSALIEIRLLSSEAEKQELDKSDDFARRMAFMRQQALHAVYIDKIVNGAVSDDDVRANYDKQVADTPAVNEVHARHILVKTKEEAEAIIKQLGEGGNFEEIAKEKSQDGAAANGGDLGYFTEGQMVPEFEKAAFALNPGEYSKEPVQTQFGFHVIKVEDKRAKQPPAFDAVKDRVRSVLVREKYIEQVSALRDTAKIEVKDPALKEVIDGIEKQRQDAAEGADDNEGEGEPAKAE</sequence>